<proteinExistence type="predicted"/>
<gene>
    <name evidence="1" type="ORF">GCM10010507_11960</name>
</gene>
<protein>
    <submittedName>
        <fullName evidence="1">Uncharacterized protein</fullName>
    </submittedName>
</protein>
<evidence type="ECO:0000313" key="1">
    <source>
        <dbReference type="EMBL" id="GHC39682.1"/>
    </source>
</evidence>
<dbReference type="EMBL" id="BMVB01000003">
    <property type="protein sequence ID" value="GHC39682.1"/>
    <property type="molecule type" value="Genomic_DNA"/>
</dbReference>
<reference evidence="1" key="2">
    <citation type="submission" date="2020-09" db="EMBL/GenBank/DDBJ databases">
        <authorList>
            <person name="Sun Q."/>
            <person name="Ohkuma M."/>
        </authorList>
    </citation>
    <scope>NUCLEOTIDE SEQUENCE</scope>
    <source>
        <strain evidence="1">JCM 4633</strain>
    </source>
</reference>
<name>A0A918WEP1_STRCJ</name>
<sequence length="123" mass="13080">MRQLPVLHLLPHCSATYIGACECPTEVTLADGTTKTLPSAQDIPADAYPAGRPVPAVSVDEVSELLGIRQVAEVLGPGPAVAAPALTPAHLRKTAGLPQVMWQPRVAYFRWSEAVCLTDRQQG</sequence>
<dbReference type="AlphaFoldDB" id="A0A918WEP1"/>
<organism evidence="1 2">
    <name type="scientific">Streptomyces cinnamoneus</name>
    <name type="common">Streptoverticillium cinnamoneum</name>
    <dbReference type="NCBI Taxonomy" id="53446"/>
    <lineage>
        <taxon>Bacteria</taxon>
        <taxon>Bacillati</taxon>
        <taxon>Actinomycetota</taxon>
        <taxon>Actinomycetes</taxon>
        <taxon>Kitasatosporales</taxon>
        <taxon>Streptomycetaceae</taxon>
        <taxon>Streptomyces</taxon>
        <taxon>Streptomyces cinnamoneus group</taxon>
    </lineage>
</organism>
<accession>A0A918WEP1</accession>
<reference evidence="1" key="1">
    <citation type="journal article" date="2014" name="Int. J. Syst. Evol. Microbiol.">
        <title>Complete genome sequence of Corynebacterium casei LMG S-19264T (=DSM 44701T), isolated from a smear-ripened cheese.</title>
        <authorList>
            <consortium name="US DOE Joint Genome Institute (JGI-PGF)"/>
            <person name="Walter F."/>
            <person name="Albersmeier A."/>
            <person name="Kalinowski J."/>
            <person name="Ruckert C."/>
        </authorList>
    </citation>
    <scope>NUCLEOTIDE SEQUENCE</scope>
    <source>
        <strain evidence="1">JCM 4633</strain>
    </source>
</reference>
<evidence type="ECO:0000313" key="2">
    <source>
        <dbReference type="Proteomes" id="UP000646244"/>
    </source>
</evidence>
<dbReference type="Proteomes" id="UP000646244">
    <property type="component" value="Unassembled WGS sequence"/>
</dbReference>
<comment type="caution">
    <text evidence="1">The sequence shown here is derived from an EMBL/GenBank/DDBJ whole genome shotgun (WGS) entry which is preliminary data.</text>
</comment>